<name>A0A1Z5RAN3_SORBI</name>
<organism evidence="1 2">
    <name type="scientific">Sorghum bicolor</name>
    <name type="common">Sorghum</name>
    <name type="synonym">Sorghum vulgare</name>
    <dbReference type="NCBI Taxonomy" id="4558"/>
    <lineage>
        <taxon>Eukaryota</taxon>
        <taxon>Viridiplantae</taxon>
        <taxon>Streptophyta</taxon>
        <taxon>Embryophyta</taxon>
        <taxon>Tracheophyta</taxon>
        <taxon>Spermatophyta</taxon>
        <taxon>Magnoliopsida</taxon>
        <taxon>Liliopsida</taxon>
        <taxon>Poales</taxon>
        <taxon>Poaceae</taxon>
        <taxon>PACMAD clade</taxon>
        <taxon>Panicoideae</taxon>
        <taxon>Andropogonodae</taxon>
        <taxon>Andropogoneae</taxon>
        <taxon>Sorghinae</taxon>
        <taxon>Sorghum</taxon>
    </lineage>
</organism>
<accession>A0A1Z5RAN3</accession>
<keyword evidence="2" id="KW-1185">Reference proteome</keyword>
<dbReference type="InParanoid" id="A0A1Z5RAN3"/>
<evidence type="ECO:0000313" key="2">
    <source>
        <dbReference type="Proteomes" id="UP000000768"/>
    </source>
</evidence>
<dbReference type="Gramene" id="OQU80629">
    <property type="protein sequence ID" value="OQU80629"/>
    <property type="gene ID" value="SORBI_3007G155950"/>
</dbReference>
<gene>
    <name evidence="1" type="ORF">SORBI_3007G155950</name>
</gene>
<dbReference type="EMBL" id="CM000766">
    <property type="protein sequence ID" value="OQU80629.1"/>
    <property type="molecule type" value="Genomic_DNA"/>
</dbReference>
<sequence>MSATSFKMFDHLSKKSTSVLKTILHYQVFLQFSCACTNCENQQKKNVTKRSYVTLVETYFTKEFSFLNVELFKVNNPLYPTSKP</sequence>
<reference evidence="1 2" key="1">
    <citation type="journal article" date="2009" name="Nature">
        <title>The Sorghum bicolor genome and the diversification of grasses.</title>
        <authorList>
            <person name="Paterson A.H."/>
            <person name="Bowers J.E."/>
            <person name="Bruggmann R."/>
            <person name="Dubchak I."/>
            <person name="Grimwood J."/>
            <person name="Gundlach H."/>
            <person name="Haberer G."/>
            <person name="Hellsten U."/>
            <person name="Mitros T."/>
            <person name="Poliakov A."/>
            <person name="Schmutz J."/>
            <person name="Spannagl M."/>
            <person name="Tang H."/>
            <person name="Wang X."/>
            <person name="Wicker T."/>
            <person name="Bharti A.K."/>
            <person name="Chapman J."/>
            <person name="Feltus F.A."/>
            <person name="Gowik U."/>
            <person name="Grigoriev I.V."/>
            <person name="Lyons E."/>
            <person name="Maher C.A."/>
            <person name="Martis M."/>
            <person name="Narechania A."/>
            <person name="Otillar R.P."/>
            <person name="Penning B.W."/>
            <person name="Salamov A.A."/>
            <person name="Wang Y."/>
            <person name="Zhang L."/>
            <person name="Carpita N.C."/>
            <person name="Freeling M."/>
            <person name="Gingle A.R."/>
            <person name="Hash C.T."/>
            <person name="Keller B."/>
            <person name="Klein P."/>
            <person name="Kresovich S."/>
            <person name="McCann M.C."/>
            <person name="Ming R."/>
            <person name="Peterson D.G."/>
            <person name="Mehboob-ur-Rahman"/>
            <person name="Ware D."/>
            <person name="Westhoff P."/>
            <person name="Mayer K.F."/>
            <person name="Messing J."/>
            <person name="Rokhsar D.S."/>
        </authorList>
    </citation>
    <scope>NUCLEOTIDE SEQUENCE [LARGE SCALE GENOMIC DNA]</scope>
    <source>
        <strain evidence="2">cv. BTx623</strain>
    </source>
</reference>
<dbReference type="AlphaFoldDB" id="A0A1Z5RAN3"/>
<reference evidence="2" key="2">
    <citation type="journal article" date="2018" name="Plant J.">
        <title>The Sorghum bicolor reference genome: improved assembly, gene annotations, a transcriptome atlas, and signatures of genome organization.</title>
        <authorList>
            <person name="McCormick R.F."/>
            <person name="Truong S.K."/>
            <person name="Sreedasyam A."/>
            <person name="Jenkins J."/>
            <person name="Shu S."/>
            <person name="Sims D."/>
            <person name="Kennedy M."/>
            <person name="Amirebrahimi M."/>
            <person name="Weers B.D."/>
            <person name="McKinley B."/>
            <person name="Mattison A."/>
            <person name="Morishige D.T."/>
            <person name="Grimwood J."/>
            <person name="Schmutz J."/>
            <person name="Mullet J.E."/>
        </authorList>
    </citation>
    <scope>NUCLEOTIDE SEQUENCE [LARGE SCALE GENOMIC DNA]</scope>
    <source>
        <strain evidence="2">cv. BTx623</strain>
    </source>
</reference>
<dbReference type="Proteomes" id="UP000000768">
    <property type="component" value="Chromosome 7"/>
</dbReference>
<evidence type="ECO:0000313" key="1">
    <source>
        <dbReference type="EMBL" id="OQU80629.1"/>
    </source>
</evidence>
<proteinExistence type="predicted"/>
<protein>
    <submittedName>
        <fullName evidence="1">Uncharacterized protein</fullName>
    </submittedName>
</protein>